<proteinExistence type="inferred from homology"/>
<keyword evidence="4" id="KW-0547">Nucleotide-binding</keyword>
<comment type="caution">
    <text evidence="9">The sequence shown here is derived from an EMBL/GenBank/DDBJ whole genome shotgun (WGS) entry which is preliminary data.</text>
</comment>
<keyword evidence="7 8" id="KW-0472">Membrane</keyword>
<evidence type="ECO:0000256" key="2">
    <source>
        <dbReference type="ARBA" id="ARBA00009726"/>
    </source>
</evidence>
<comment type="similarity">
    <text evidence="2">Belongs to the ABC transporter superfamily. ABCC family. Conjugate transporter (TC 3.A.1.208) subfamily.</text>
</comment>
<evidence type="ECO:0008006" key="11">
    <source>
        <dbReference type="Google" id="ProtNLM"/>
    </source>
</evidence>
<keyword evidence="5" id="KW-0067">ATP-binding</keyword>
<evidence type="ECO:0000256" key="6">
    <source>
        <dbReference type="ARBA" id="ARBA00022989"/>
    </source>
</evidence>
<evidence type="ECO:0000256" key="4">
    <source>
        <dbReference type="ARBA" id="ARBA00022741"/>
    </source>
</evidence>
<dbReference type="AlphaFoldDB" id="A0A3M6USG3"/>
<evidence type="ECO:0000256" key="3">
    <source>
        <dbReference type="ARBA" id="ARBA00022692"/>
    </source>
</evidence>
<evidence type="ECO:0000256" key="1">
    <source>
        <dbReference type="ARBA" id="ARBA00004141"/>
    </source>
</evidence>
<dbReference type="InterPro" id="IPR036640">
    <property type="entry name" value="ABC1_TM_sf"/>
</dbReference>
<dbReference type="GO" id="GO:0016020">
    <property type="term" value="C:membrane"/>
    <property type="evidence" value="ECO:0007669"/>
    <property type="project" value="UniProtKB-SubCell"/>
</dbReference>
<accession>A0A3M6USG3</accession>
<name>A0A3M6USG3_POCDA</name>
<gene>
    <name evidence="9" type="ORF">pdam_00011443</name>
</gene>
<protein>
    <recommendedName>
        <fullName evidence="11">ABC transmembrane type-1 domain-containing protein</fullName>
    </recommendedName>
</protein>
<feature type="transmembrane region" description="Helical" evidence="8">
    <location>
        <begin position="77"/>
        <end position="102"/>
    </location>
</feature>
<feature type="non-terminal residue" evidence="9">
    <location>
        <position position="173"/>
    </location>
</feature>
<keyword evidence="10" id="KW-1185">Reference proteome</keyword>
<feature type="transmembrane region" description="Helical" evidence="8">
    <location>
        <begin position="114"/>
        <end position="143"/>
    </location>
</feature>
<evidence type="ECO:0000256" key="7">
    <source>
        <dbReference type="ARBA" id="ARBA00023136"/>
    </source>
</evidence>
<sequence length="173" mass="19301">MRLSSAIKGLIYLKIPLVSKQTLRKVTSGNVIDLISTDVERIELAPRRIFISTFTILEIAAVTSLLFYLISWEAIRGALLSIVESLPFTLGAVATFLSVLALSLDGHLISPTTAFMLLAFINTLRITITRFFYAITSVFELWISLKRIRNFLLLKNISSMGLESTEKPPGHQD</sequence>
<keyword evidence="6 8" id="KW-1133">Transmembrane helix</keyword>
<dbReference type="Proteomes" id="UP000275408">
    <property type="component" value="Unassembled WGS sequence"/>
</dbReference>
<dbReference type="PANTHER" id="PTHR24223">
    <property type="entry name" value="ATP-BINDING CASSETTE SUB-FAMILY C"/>
    <property type="match status" value="1"/>
</dbReference>
<dbReference type="EMBL" id="RCHS01000872">
    <property type="protein sequence ID" value="RMX56268.1"/>
    <property type="molecule type" value="Genomic_DNA"/>
</dbReference>
<evidence type="ECO:0000313" key="9">
    <source>
        <dbReference type="EMBL" id="RMX56268.1"/>
    </source>
</evidence>
<evidence type="ECO:0000256" key="8">
    <source>
        <dbReference type="SAM" id="Phobius"/>
    </source>
</evidence>
<dbReference type="PANTHER" id="PTHR24223:SF456">
    <property type="entry name" value="MULTIDRUG RESISTANCE-ASSOCIATED PROTEIN LETHAL(2)03659"/>
    <property type="match status" value="1"/>
</dbReference>
<dbReference type="Gene3D" id="1.20.1560.10">
    <property type="entry name" value="ABC transporter type 1, transmembrane domain"/>
    <property type="match status" value="1"/>
</dbReference>
<dbReference type="GO" id="GO:0005524">
    <property type="term" value="F:ATP binding"/>
    <property type="evidence" value="ECO:0007669"/>
    <property type="project" value="UniProtKB-KW"/>
</dbReference>
<organism evidence="9 10">
    <name type="scientific">Pocillopora damicornis</name>
    <name type="common">Cauliflower coral</name>
    <name type="synonym">Millepora damicornis</name>
    <dbReference type="NCBI Taxonomy" id="46731"/>
    <lineage>
        <taxon>Eukaryota</taxon>
        <taxon>Metazoa</taxon>
        <taxon>Cnidaria</taxon>
        <taxon>Anthozoa</taxon>
        <taxon>Hexacorallia</taxon>
        <taxon>Scleractinia</taxon>
        <taxon>Astrocoeniina</taxon>
        <taxon>Pocilloporidae</taxon>
        <taxon>Pocillopora</taxon>
    </lineage>
</organism>
<keyword evidence="3 8" id="KW-0812">Transmembrane</keyword>
<reference evidence="9 10" key="1">
    <citation type="journal article" date="2018" name="Sci. Rep.">
        <title>Comparative analysis of the Pocillopora damicornis genome highlights role of immune system in coral evolution.</title>
        <authorList>
            <person name="Cunning R."/>
            <person name="Bay R.A."/>
            <person name="Gillette P."/>
            <person name="Baker A.C."/>
            <person name="Traylor-Knowles N."/>
        </authorList>
    </citation>
    <scope>NUCLEOTIDE SEQUENCE [LARGE SCALE GENOMIC DNA]</scope>
    <source>
        <strain evidence="9">RSMAS</strain>
        <tissue evidence="9">Whole animal</tissue>
    </source>
</reference>
<dbReference type="InterPro" id="IPR050173">
    <property type="entry name" value="ABC_transporter_C-like"/>
</dbReference>
<evidence type="ECO:0000256" key="5">
    <source>
        <dbReference type="ARBA" id="ARBA00022840"/>
    </source>
</evidence>
<comment type="subcellular location">
    <subcellularLocation>
        <location evidence="1">Membrane</location>
        <topology evidence="1">Multi-pass membrane protein</topology>
    </subcellularLocation>
</comment>
<evidence type="ECO:0000313" key="10">
    <source>
        <dbReference type="Proteomes" id="UP000275408"/>
    </source>
</evidence>
<dbReference type="GO" id="GO:0042626">
    <property type="term" value="F:ATPase-coupled transmembrane transporter activity"/>
    <property type="evidence" value="ECO:0007669"/>
    <property type="project" value="TreeGrafter"/>
</dbReference>
<feature type="transmembrane region" description="Helical" evidence="8">
    <location>
        <begin position="49"/>
        <end position="70"/>
    </location>
</feature>